<reference evidence="2 3" key="1">
    <citation type="submission" date="2016-01" db="EMBL/GenBank/DDBJ databases">
        <title>Draft Genome Sequences of Seven Thermophilic Sporeformers Isolated from Foods.</title>
        <authorList>
            <person name="Berendsen E.M."/>
            <person name="Wells-Bennik M.H."/>
            <person name="Krawcyk A.O."/>
            <person name="De Jong A."/>
            <person name="Holsappel S."/>
            <person name="Eijlander R.T."/>
            <person name="Kuipers O.P."/>
        </authorList>
    </citation>
    <scope>NUCLEOTIDE SEQUENCE [LARGE SCALE GENOMIC DNA]</scope>
    <source>
        <strain evidence="2 3">B4110</strain>
    </source>
</reference>
<name>A0A150N5Q3_9BACL</name>
<evidence type="ECO:0000256" key="1">
    <source>
        <dbReference type="SAM" id="Phobius"/>
    </source>
</evidence>
<sequence length="265" mass="31411">MGYIWKEWLEISRGKAFWFFLILVIVTSFSVFLNTKGLPPDQGFEVFLLTLFEMDTYVIPLLCLFFASFSIIQEKELKTLIIILAKNDSYGQFLLKKSVAIQLLMMATFIIWYFILMIPIKFLFQFHLAHFFYFFLTIIILVLIFNQIGIFLGSICNTKIQLIGANIFALFFFIYLYDFILLYFLPKVTYENVKLFSLLYFLHPLHTLRFYLETSLGTFSLDYLSRTMAKFFSFPPSVLLAINIAIWVIITFFVSIWFYRKGEHE</sequence>
<keyword evidence="1" id="KW-1133">Transmembrane helix</keyword>
<organism evidence="2 3">
    <name type="scientific">Parageobacillus toebii</name>
    <dbReference type="NCBI Taxonomy" id="153151"/>
    <lineage>
        <taxon>Bacteria</taxon>
        <taxon>Bacillati</taxon>
        <taxon>Bacillota</taxon>
        <taxon>Bacilli</taxon>
        <taxon>Bacillales</taxon>
        <taxon>Anoxybacillaceae</taxon>
        <taxon>Parageobacillus</taxon>
    </lineage>
</organism>
<keyword evidence="1" id="KW-0472">Membrane</keyword>
<feature type="transmembrane region" description="Helical" evidence="1">
    <location>
        <begin position="103"/>
        <end position="124"/>
    </location>
</feature>
<evidence type="ECO:0008006" key="4">
    <source>
        <dbReference type="Google" id="ProtNLM"/>
    </source>
</evidence>
<feature type="transmembrane region" description="Helical" evidence="1">
    <location>
        <begin position="16"/>
        <end position="34"/>
    </location>
</feature>
<dbReference type="RefSeq" id="WP_062677522.1">
    <property type="nucleotide sequence ID" value="NZ_LQYW01000025.1"/>
</dbReference>
<evidence type="ECO:0000313" key="3">
    <source>
        <dbReference type="Proteomes" id="UP000075324"/>
    </source>
</evidence>
<gene>
    <name evidence="2" type="ORF">B4110_1668</name>
</gene>
<dbReference type="GO" id="GO:0005886">
    <property type="term" value="C:plasma membrane"/>
    <property type="evidence" value="ECO:0007669"/>
    <property type="project" value="UniProtKB-SubCell"/>
</dbReference>
<feature type="transmembrane region" description="Helical" evidence="1">
    <location>
        <begin position="54"/>
        <end position="72"/>
    </location>
</feature>
<dbReference type="GO" id="GO:0140359">
    <property type="term" value="F:ABC-type transporter activity"/>
    <property type="evidence" value="ECO:0007669"/>
    <property type="project" value="InterPro"/>
</dbReference>
<feature type="transmembrane region" description="Helical" evidence="1">
    <location>
        <begin position="238"/>
        <end position="259"/>
    </location>
</feature>
<feature type="transmembrane region" description="Helical" evidence="1">
    <location>
        <begin position="165"/>
        <end position="185"/>
    </location>
</feature>
<dbReference type="Proteomes" id="UP000075324">
    <property type="component" value="Unassembled WGS sequence"/>
</dbReference>
<feature type="transmembrane region" description="Helical" evidence="1">
    <location>
        <begin position="130"/>
        <end position="153"/>
    </location>
</feature>
<protein>
    <recommendedName>
        <fullName evidence="4">Copper ABC transporter permease</fullName>
    </recommendedName>
</protein>
<comment type="caution">
    <text evidence="2">The sequence shown here is derived from an EMBL/GenBank/DDBJ whole genome shotgun (WGS) entry which is preliminary data.</text>
</comment>
<evidence type="ECO:0000313" key="2">
    <source>
        <dbReference type="EMBL" id="KYD32035.1"/>
    </source>
</evidence>
<dbReference type="PATRIC" id="fig|153151.4.peg.1226"/>
<keyword evidence="1" id="KW-0812">Transmembrane</keyword>
<dbReference type="AlphaFoldDB" id="A0A150N5Q3"/>
<dbReference type="EMBL" id="LQYW01000025">
    <property type="protein sequence ID" value="KYD32035.1"/>
    <property type="molecule type" value="Genomic_DNA"/>
</dbReference>
<proteinExistence type="predicted"/>
<accession>A0A150N5Q3</accession>